<feature type="domain" description="Single" evidence="4">
    <location>
        <begin position="42"/>
        <end position="104"/>
    </location>
</feature>
<dbReference type="InterPro" id="IPR029277">
    <property type="entry name" value="SVWC_dom"/>
</dbReference>
<evidence type="ECO:0000256" key="2">
    <source>
        <dbReference type="ARBA" id="ARBA00022525"/>
    </source>
</evidence>
<protein>
    <submittedName>
        <fullName evidence="5">CLUMA_CG018073, isoform A</fullName>
    </submittedName>
</protein>
<proteinExistence type="predicted"/>
<dbReference type="Proteomes" id="UP000183832">
    <property type="component" value="Unassembled WGS sequence"/>
</dbReference>
<dbReference type="AlphaFoldDB" id="A0A1J1IZC0"/>
<evidence type="ECO:0000256" key="1">
    <source>
        <dbReference type="ARBA" id="ARBA00004613"/>
    </source>
</evidence>
<keyword evidence="2" id="KW-0964">Secreted</keyword>
<dbReference type="GO" id="GO:0005576">
    <property type="term" value="C:extracellular region"/>
    <property type="evidence" value="ECO:0007669"/>
    <property type="project" value="UniProtKB-SubCell"/>
</dbReference>
<dbReference type="SMART" id="SM01318">
    <property type="entry name" value="SVWC"/>
    <property type="match status" value="1"/>
</dbReference>
<feature type="signal peptide" evidence="3">
    <location>
        <begin position="1"/>
        <end position="19"/>
    </location>
</feature>
<reference evidence="5 6" key="1">
    <citation type="submission" date="2015-04" db="EMBL/GenBank/DDBJ databases">
        <authorList>
            <person name="Syromyatnikov M.Y."/>
            <person name="Popov V.N."/>
        </authorList>
    </citation>
    <scope>NUCLEOTIDE SEQUENCE [LARGE SCALE GENOMIC DNA]</scope>
</reference>
<gene>
    <name evidence="5" type="ORF">CLUMA_CG018073</name>
</gene>
<evidence type="ECO:0000256" key="3">
    <source>
        <dbReference type="SAM" id="SignalP"/>
    </source>
</evidence>
<accession>A0A1J1IZC0</accession>
<evidence type="ECO:0000259" key="4">
    <source>
        <dbReference type="SMART" id="SM01318"/>
    </source>
</evidence>
<keyword evidence="6" id="KW-1185">Reference proteome</keyword>
<dbReference type="EMBL" id="CVRI01000064">
    <property type="protein sequence ID" value="CRL05042.1"/>
    <property type="molecule type" value="Genomic_DNA"/>
</dbReference>
<organism evidence="5 6">
    <name type="scientific">Clunio marinus</name>
    <dbReference type="NCBI Taxonomy" id="568069"/>
    <lineage>
        <taxon>Eukaryota</taxon>
        <taxon>Metazoa</taxon>
        <taxon>Ecdysozoa</taxon>
        <taxon>Arthropoda</taxon>
        <taxon>Hexapoda</taxon>
        <taxon>Insecta</taxon>
        <taxon>Pterygota</taxon>
        <taxon>Neoptera</taxon>
        <taxon>Endopterygota</taxon>
        <taxon>Diptera</taxon>
        <taxon>Nematocera</taxon>
        <taxon>Chironomoidea</taxon>
        <taxon>Chironomidae</taxon>
        <taxon>Clunio</taxon>
    </lineage>
</organism>
<sequence>MKAFVASFLLFGLIAYCYGVSQPVIKDTKTEGCVGDKCGAHCAWEGAQIFPGEFLNQPGKCRKLFCADNFDIRITPCPPPTAEYEWVDRDETKLYPDCCGVKKDRRPKID</sequence>
<evidence type="ECO:0000313" key="5">
    <source>
        <dbReference type="EMBL" id="CRL05042.1"/>
    </source>
</evidence>
<dbReference type="Pfam" id="PF15430">
    <property type="entry name" value="SVWC"/>
    <property type="match status" value="1"/>
</dbReference>
<keyword evidence="3" id="KW-0732">Signal</keyword>
<name>A0A1J1IZC0_9DIPT</name>
<comment type="subcellular location">
    <subcellularLocation>
        <location evidence="1">Secreted</location>
    </subcellularLocation>
</comment>
<evidence type="ECO:0000313" key="6">
    <source>
        <dbReference type="Proteomes" id="UP000183832"/>
    </source>
</evidence>
<feature type="chain" id="PRO_5013357606" evidence="3">
    <location>
        <begin position="20"/>
        <end position="110"/>
    </location>
</feature>